<feature type="domain" description="C2H2-type" evidence="2">
    <location>
        <begin position="38"/>
        <end position="61"/>
    </location>
</feature>
<evidence type="ECO:0000256" key="1">
    <source>
        <dbReference type="SAM" id="MobiDB-lite"/>
    </source>
</evidence>
<name>A0A6P8YDY4_THRPL</name>
<feature type="compositionally biased region" description="Low complexity" evidence="1">
    <location>
        <begin position="85"/>
        <end position="103"/>
    </location>
</feature>
<feature type="region of interest" description="Disordered" evidence="1">
    <location>
        <begin position="76"/>
        <end position="103"/>
    </location>
</feature>
<dbReference type="KEGG" id="tpal:117643257"/>
<proteinExistence type="predicted"/>
<gene>
    <name evidence="4" type="primary">LOC117643257</name>
</gene>
<keyword evidence="3" id="KW-1185">Reference proteome</keyword>
<dbReference type="AlphaFoldDB" id="A0A6P8YDY4"/>
<dbReference type="InParanoid" id="A0A6P8YDY4"/>
<protein>
    <submittedName>
        <fullName evidence="4">Uncharacterized protein LOC117643257 isoform X1</fullName>
    </submittedName>
</protein>
<evidence type="ECO:0000313" key="3">
    <source>
        <dbReference type="Proteomes" id="UP000515158"/>
    </source>
</evidence>
<dbReference type="Proteomes" id="UP000515158">
    <property type="component" value="Unplaced"/>
</dbReference>
<reference evidence="4" key="1">
    <citation type="submission" date="2025-08" db="UniProtKB">
        <authorList>
            <consortium name="RefSeq"/>
        </authorList>
    </citation>
    <scope>IDENTIFICATION</scope>
    <source>
        <tissue evidence="4">Total insect</tissue>
    </source>
</reference>
<dbReference type="SMART" id="SM00355">
    <property type="entry name" value="ZnF_C2H2"/>
    <property type="match status" value="2"/>
</dbReference>
<sequence length="487" mass="54607">MAVCPVCKTETHSIQRLDLHLQLKHQIHVSHGFRDYSCFEANCFREFLNWKTYREHLIRSHNVPISVSGSKIISEEPPQKRCKLSVDVDSQNDSSNASTSFSSQENLDNLSIVDCCDMNPTSTDVPSFDSLKDTMKESSDKFLKEIYSNKSIPRNSVQKIVTEVTELVSSNVSNVKSVIRSQLSAASVPIETSAYVEKCLTMIEHPFRNLSSDYLRLKHFRSAPTWVEPEDLVIGDAEDLSASKVTPVSVKMSYIPLASSLKACLESPGVFNAMIEYMASLESEPVDCISNFIQSEFWKSKVKDKPGIQIPLFKFYDDYNVNNSLGPHAESGKLGGVYCSIPVLPPKMRSLVDNIFVVLLFKSQDRELFSNDIIFQKVIEELEDLQENGITICVDGISQTVYFRLGLILGDNLGVNSMFDFVSCFTANHSCRFCKIHRDALHFASEEDPSLLRNVNNYSVDVLTNDVSATGVVKNSVWNSLPGFHVT</sequence>
<evidence type="ECO:0000313" key="4">
    <source>
        <dbReference type="RefSeq" id="XP_034237913.1"/>
    </source>
</evidence>
<evidence type="ECO:0000259" key="2">
    <source>
        <dbReference type="PROSITE" id="PS00028"/>
    </source>
</evidence>
<dbReference type="GeneID" id="117643257"/>
<dbReference type="RefSeq" id="XP_034237913.1">
    <property type="nucleotide sequence ID" value="XM_034382022.1"/>
</dbReference>
<dbReference type="OrthoDB" id="6768135at2759"/>
<dbReference type="InterPro" id="IPR013087">
    <property type="entry name" value="Znf_C2H2_type"/>
</dbReference>
<accession>A0A6P8YDY4</accession>
<organism evidence="4">
    <name type="scientific">Thrips palmi</name>
    <name type="common">Melon thrips</name>
    <dbReference type="NCBI Taxonomy" id="161013"/>
    <lineage>
        <taxon>Eukaryota</taxon>
        <taxon>Metazoa</taxon>
        <taxon>Ecdysozoa</taxon>
        <taxon>Arthropoda</taxon>
        <taxon>Hexapoda</taxon>
        <taxon>Insecta</taxon>
        <taxon>Pterygota</taxon>
        <taxon>Neoptera</taxon>
        <taxon>Paraneoptera</taxon>
        <taxon>Thysanoptera</taxon>
        <taxon>Terebrantia</taxon>
        <taxon>Thripoidea</taxon>
        <taxon>Thripidae</taxon>
        <taxon>Thrips</taxon>
    </lineage>
</organism>
<dbReference type="PROSITE" id="PS00028">
    <property type="entry name" value="ZINC_FINGER_C2H2_1"/>
    <property type="match status" value="1"/>
</dbReference>